<accession>A0A0C3SBB9</accession>
<dbReference type="STRING" id="745531.A0A0C3SBB9"/>
<reference evidence="1 2" key="1">
    <citation type="journal article" date="2014" name="PLoS Genet.">
        <title>Analysis of the Phlebiopsis gigantea genome, transcriptome and secretome provides insight into its pioneer colonization strategies of wood.</title>
        <authorList>
            <person name="Hori C."/>
            <person name="Ishida T."/>
            <person name="Igarashi K."/>
            <person name="Samejima M."/>
            <person name="Suzuki H."/>
            <person name="Master E."/>
            <person name="Ferreira P."/>
            <person name="Ruiz-Duenas F.J."/>
            <person name="Held B."/>
            <person name="Canessa P."/>
            <person name="Larrondo L.F."/>
            <person name="Schmoll M."/>
            <person name="Druzhinina I.S."/>
            <person name="Kubicek C.P."/>
            <person name="Gaskell J.A."/>
            <person name="Kersten P."/>
            <person name="St John F."/>
            <person name="Glasner J."/>
            <person name="Sabat G."/>
            <person name="Splinter BonDurant S."/>
            <person name="Syed K."/>
            <person name="Yadav J."/>
            <person name="Mgbeahuruike A.C."/>
            <person name="Kovalchuk A."/>
            <person name="Asiegbu F.O."/>
            <person name="Lackner G."/>
            <person name="Hoffmeister D."/>
            <person name="Rencoret J."/>
            <person name="Gutierrez A."/>
            <person name="Sun H."/>
            <person name="Lindquist E."/>
            <person name="Barry K."/>
            <person name="Riley R."/>
            <person name="Grigoriev I.V."/>
            <person name="Henrissat B."/>
            <person name="Kues U."/>
            <person name="Berka R.M."/>
            <person name="Martinez A.T."/>
            <person name="Covert S.F."/>
            <person name="Blanchette R.A."/>
            <person name="Cullen D."/>
        </authorList>
    </citation>
    <scope>NUCLEOTIDE SEQUENCE [LARGE SCALE GENOMIC DNA]</scope>
    <source>
        <strain evidence="1 2">11061_1 CR5-6</strain>
    </source>
</reference>
<dbReference type="EMBL" id="KN840490">
    <property type="protein sequence ID" value="KIP07790.1"/>
    <property type="molecule type" value="Genomic_DNA"/>
</dbReference>
<organism evidence="1 2">
    <name type="scientific">Phlebiopsis gigantea (strain 11061_1 CR5-6)</name>
    <name type="common">White-rot fungus</name>
    <name type="synonym">Peniophora gigantea</name>
    <dbReference type="NCBI Taxonomy" id="745531"/>
    <lineage>
        <taxon>Eukaryota</taxon>
        <taxon>Fungi</taxon>
        <taxon>Dikarya</taxon>
        <taxon>Basidiomycota</taxon>
        <taxon>Agaricomycotina</taxon>
        <taxon>Agaricomycetes</taxon>
        <taxon>Polyporales</taxon>
        <taxon>Phanerochaetaceae</taxon>
        <taxon>Phlebiopsis</taxon>
    </lineage>
</organism>
<evidence type="ECO:0000313" key="1">
    <source>
        <dbReference type="EMBL" id="KIP07790.1"/>
    </source>
</evidence>
<dbReference type="Proteomes" id="UP000053257">
    <property type="component" value="Unassembled WGS sequence"/>
</dbReference>
<dbReference type="HOGENOM" id="CLU_009487_2_1_1"/>
<dbReference type="OrthoDB" id="4743193at2759"/>
<proteinExistence type="predicted"/>
<evidence type="ECO:0000313" key="2">
    <source>
        <dbReference type="Proteomes" id="UP000053257"/>
    </source>
</evidence>
<keyword evidence="2" id="KW-1185">Reference proteome</keyword>
<gene>
    <name evidence="1" type="ORF">PHLGIDRAFT_49283</name>
</gene>
<dbReference type="AlphaFoldDB" id="A0A0C3SBB9"/>
<protein>
    <submittedName>
        <fullName evidence="1">Uncharacterized protein</fullName>
    </submittedName>
</protein>
<sequence>YVDAVQVLCSKENGWHFSAMNMHADQIQDFRVEELSDGMQKLAPELWKLVYEILIGSSWEGRGNEEAMDIEDTELWGALDDTSEPAAREEQTTRHDLAVIRSVVVISIFMQSRNLHCNALQSSVGLFLHSTNAPEKVVKVLGHMGLSIALSSIHRGVRSLTRNSRVAMLDLGRTHCAAIAYDNLDIKFHTLVHTIDSPSDGLVHLASATLLKLDHGARAEDLRCSRLIWNRQDLRLNPSATDP</sequence>
<name>A0A0C3SBB9_PHLG1</name>
<feature type="non-terminal residue" evidence="1">
    <location>
        <position position="1"/>
    </location>
</feature>
<feature type="non-terminal residue" evidence="1">
    <location>
        <position position="243"/>
    </location>
</feature>